<dbReference type="PANTHER" id="PTHR43344">
    <property type="entry name" value="PHOSPHOSERINE PHOSPHATASE"/>
    <property type="match status" value="1"/>
</dbReference>
<dbReference type="PANTHER" id="PTHR43344:SF13">
    <property type="entry name" value="PHOSPHATASE RV3661-RELATED"/>
    <property type="match status" value="1"/>
</dbReference>
<keyword evidence="2" id="KW-0479">Metal-binding</keyword>
<evidence type="ECO:0000256" key="2">
    <source>
        <dbReference type="ARBA" id="ARBA00022723"/>
    </source>
</evidence>
<keyword evidence="6" id="KW-1185">Reference proteome</keyword>
<accession>A0ABT1IIZ5</accession>
<evidence type="ECO:0000256" key="4">
    <source>
        <dbReference type="ARBA" id="ARBA00022842"/>
    </source>
</evidence>
<reference evidence="5 6" key="1">
    <citation type="submission" date="2022-06" db="EMBL/GenBank/DDBJ databases">
        <title>Genomic Encyclopedia of Archaeal and Bacterial Type Strains, Phase II (KMG-II): from individual species to whole genera.</title>
        <authorList>
            <person name="Goeker M."/>
        </authorList>
    </citation>
    <scope>NUCLEOTIDE SEQUENCE [LARGE SCALE GENOMIC DNA]</scope>
    <source>
        <strain evidence="5 6">DSM 44255</strain>
    </source>
</reference>
<dbReference type="Pfam" id="PF12710">
    <property type="entry name" value="HAD"/>
    <property type="match status" value="1"/>
</dbReference>
<dbReference type="InterPro" id="IPR036412">
    <property type="entry name" value="HAD-like_sf"/>
</dbReference>
<evidence type="ECO:0000313" key="6">
    <source>
        <dbReference type="Proteomes" id="UP001205185"/>
    </source>
</evidence>
<dbReference type="SUPFAM" id="SSF56784">
    <property type="entry name" value="HAD-like"/>
    <property type="match status" value="1"/>
</dbReference>
<keyword evidence="4" id="KW-0460">Magnesium</keyword>
<evidence type="ECO:0000313" key="5">
    <source>
        <dbReference type="EMBL" id="MCP2272615.1"/>
    </source>
</evidence>
<proteinExistence type="inferred from homology"/>
<dbReference type="InterPro" id="IPR023214">
    <property type="entry name" value="HAD_sf"/>
</dbReference>
<dbReference type="NCBIfam" id="TIGR01488">
    <property type="entry name" value="HAD-SF-IB"/>
    <property type="match status" value="1"/>
</dbReference>
<dbReference type="RefSeq" id="WP_253889539.1">
    <property type="nucleotide sequence ID" value="NZ_BAAAVB010000008.1"/>
</dbReference>
<dbReference type="NCBIfam" id="TIGR01490">
    <property type="entry name" value="HAD-SF-IB-hyp1"/>
    <property type="match status" value="1"/>
</dbReference>
<dbReference type="Gene3D" id="3.40.50.1000">
    <property type="entry name" value="HAD superfamily/HAD-like"/>
    <property type="match status" value="1"/>
</dbReference>
<keyword evidence="3 5" id="KW-0378">Hydrolase</keyword>
<evidence type="ECO:0000256" key="3">
    <source>
        <dbReference type="ARBA" id="ARBA00022801"/>
    </source>
</evidence>
<dbReference type="InterPro" id="IPR050582">
    <property type="entry name" value="HAD-like_SerB"/>
</dbReference>
<organism evidence="5 6">
    <name type="scientific">Actinokineospora diospyrosa</name>
    <dbReference type="NCBI Taxonomy" id="103728"/>
    <lineage>
        <taxon>Bacteria</taxon>
        <taxon>Bacillati</taxon>
        <taxon>Actinomycetota</taxon>
        <taxon>Actinomycetes</taxon>
        <taxon>Pseudonocardiales</taxon>
        <taxon>Pseudonocardiaceae</taxon>
        <taxon>Actinokineospora</taxon>
    </lineage>
</organism>
<dbReference type="InterPro" id="IPR006385">
    <property type="entry name" value="HAD_hydro_SerB1"/>
</dbReference>
<protein>
    <submittedName>
        <fullName evidence="5">HAD-superfamily subfamily IB hydrolase, TIGR01490</fullName>
    </submittedName>
</protein>
<dbReference type="Gene3D" id="1.20.1440.100">
    <property type="entry name" value="SG protein - dephosphorylation function"/>
    <property type="match status" value="1"/>
</dbReference>
<dbReference type="GO" id="GO:0016787">
    <property type="term" value="F:hydrolase activity"/>
    <property type="evidence" value="ECO:0007669"/>
    <property type="project" value="UniProtKB-KW"/>
</dbReference>
<name>A0ABT1IIZ5_9PSEU</name>
<comment type="similarity">
    <text evidence="1">Belongs to the HAD-like hydrolase superfamily. SerB family.</text>
</comment>
<dbReference type="Proteomes" id="UP001205185">
    <property type="component" value="Unassembled WGS sequence"/>
</dbReference>
<dbReference type="EMBL" id="JAMTCO010000013">
    <property type="protein sequence ID" value="MCP2272615.1"/>
    <property type="molecule type" value="Genomic_DNA"/>
</dbReference>
<sequence>MSAVRVAFFDVDETLVTVKSMFGFLAEYFDAEEYERAEKHLKGLAAAGVPRDQSNREYYRMFAGHSAAEIADHGRAWYERAFPTLYNEATLGWLRRYQNGGAAIVLVSGSFPACLDPIADHVFADRVLCGQPAVVDGKHTGELVGEPVIGEGKARAVRATMAELGVSAQDCVAFGDHSTDLPMLQQVGRRVVVGDDPGLRPHLTSPGWFRLADLGAHQPV</sequence>
<comment type="caution">
    <text evidence="5">The sequence shown here is derived from an EMBL/GenBank/DDBJ whole genome shotgun (WGS) entry which is preliminary data.</text>
</comment>
<evidence type="ECO:0000256" key="1">
    <source>
        <dbReference type="ARBA" id="ARBA00009184"/>
    </source>
</evidence>
<gene>
    <name evidence="5" type="ORF">LV75_005141</name>
</gene>